<accession>A0ABQ2LA11</accession>
<evidence type="ECO:0000259" key="8">
    <source>
        <dbReference type="PROSITE" id="PS50885"/>
    </source>
</evidence>
<sequence length="591" mass="68087">MPRTNLFTKMILILILMWIPVALLYGYSNKTTTEVLKQELGESNSNQLGFFQSQVNTDIEMLSSWPNLLIHDPDIESFRKLYVNGGYFNLDEINLVKRIQNKLSIQESSSNWQSRLSLYSPSLGRVIFENDARSYDPTALQEEIKPGWQVRRDKDGDEDIFRFSWFTVAPYGIADPALNAETIIELEFDSRNIQNMLDKFKTDGRHDPFYYRQDMGVIYNRTSDRDLTGRLLENLNASPLPDSDNLTVGLDGEPYMVSIALSKETGWYLIDYMPMADMLTPIRKSNLLFYSSILTLLVMGSVAAYLLYVQVQIPIRQLIRGFQRLEQEEYSVRIRPKGKNEFSFLSERFNQMVGQIQNLFEHVYLEQLHVKEARLKQLQSQINPHFFYNCLSFVTSMAKLGRMDAVVAMSHSLSRYYRYTTRQERELVPLREETEFVRHYLEIQKMRMNRLDYMIELPEDMLNLYVPPLILQPLVENAVIHGIEPQAEAGLIRIFGSLENGGVSLTVEDNGRGLDPAGRTRLERRLAEPMSEETGCGLWNVNQRLQLRCGREAGVRTSESTLGGLAVTLNWNEGKPEAAEGDKGAEWRQSV</sequence>
<evidence type="ECO:0000256" key="6">
    <source>
        <dbReference type="ARBA" id="ARBA00023136"/>
    </source>
</evidence>
<evidence type="ECO:0000256" key="5">
    <source>
        <dbReference type="ARBA" id="ARBA00022777"/>
    </source>
</evidence>
<feature type="transmembrane region" description="Helical" evidence="7">
    <location>
        <begin position="6"/>
        <end position="27"/>
    </location>
</feature>
<protein>
    <recommendedName>
        <fullName evidence="8">HAMP domain-containing protein</fullName>
    </recommendedName>
</protein>
<comment type="caution">
    <text evidence="9">The sequence shown here is derived from an EMBL/GenBank/DDBJ whole genome shotgun (WGS) entry which is preliminary data.</text>
</comment>
<reference evidence="10" key="1">
    <citation type="journal article" date="2019" name="Int. J. Syst. Evol. Microbiol.">
        <title>The Global Catalogue of Microorganisms (GCM) 10K type strain sequencing project: providing services to taxonomists for standard genome sequencing and annotation.</title>
        <authorList>
            <consortium name="The Broad Institute Genomics Platform"/>
            <consortium name="The Broad Institute Genome Sequencing Center for Infectious Disease"/>
            <person name="Wu L."/>
            <person name="Ma J."/>
        </authorList>
    </citation>
    <scope>NUCLEOTIDE SEQUENCE [LARGE SCALE GENOMIC DNA]</scope>
    <source>
        <strain evidence="10">CGMCC 1.6964</strain>
    </source>
</reference>
<evidence type="ECO:0000256" key="3">
    <source>
        <dbReference type="ARBA" id="ARBA00022553"/>
    </source>
</evidence>
<gene>
    <name evidence="9" type="ORF">GCM10010969_37140</name>
</gene>
<keyword evidence="10" id="KW-1185">Reference proteome</keyword>
<name>A0ABQ2LA11_9BACL</name>
<proteinExistence type="predicted"/>
<keyword evidence="2" id="KW-1003">Cell membrane</keyword>
<evidence type="ECO:0000256" key="4">
    <source>
        <dbReference type="ARBA" id="ARBA00022679"/>
    </source>
</evidence>
<dbReference type="InterPro" id="IPR036890">
    <property type="entry name" value="HATPase_C_sf"/>
</dbReference>
<keyword evidence="4" id="KW-0808">Transferase</keyword>
<evidence type="ECO:0000256" key="7">
    <source>
        <dbReference type="SAM" id="Phobius"/>
    </source>
</evidence>
<comment type="subcellular location">
    <subcellularLocation>
        <location evidence="1">Cell membrane</location>
        <topology evidence="1">Multi-pass membrane protein</topology>
    </subcellularLocation>
</comment>
<dbReference type="Gene3D" id="3.30.565.10">
    <property type="entry name" value="Histidine kinase-like ATPase, C-terminal domain"/>
    <property type="match status" value="1"/>
</dbReference>
<dbReference type="SUPFAM" id="SSF55874">
    <property type="entry name" value="ATPase domain of HSP90 chaperone/DNA topoisomerase II/histidine kinase"/>
    <property type="match status" value="1"/>
</dbReference>
<dbReference type="PROSITE" id="PS50885">
    <property type="entry name" value="HAMP"/>
    <property type="match status" value="1"/>
</dbReference>
<dbReference type="PANTHER" id="PTHR34220">
    <property type="entry name" value="SENSOR HISTIDINE KINASE YPDA"/>
    <property type="match status" value="1"/>
</dbReference>
<dbReference type="Pfam" id="PF00672">
    <property type="entry name" value="HAMP"/>
    <property type="match status" value="1"/>
</dbReference>
<feature type="domain" description="HAMP" evidence="8">
    <location>
        <begin position="314"/>
        <end position="361"/>
    </location>
</feature>
<dbReference type="SUPFAM" id="SSF158472">
    <property type="entry name" value="HAMP domain-like"/>
    <property type="match status" value="1"/>
</dbReference>
<keyword evidence="5" id="KW-0418">Kinase</keyword>
<keyword evidence="6 7" id="KW-0472">Membrane</keyword>
<evidence type="ECO:0000256" key="1">
    <source>
        <dbReference type="ARBA" id="ARBA00004651"/>
    </source>
</evidence>
<dbReference type="CDD" id="cd06225">
    <property type="entry name" value="HAMP"/>
    <property type="match status" value="1"/>
</dbReference>
<feature type="transmembrane region" description="Helical" evidence="7">
    <location>
        <begin position="287"/>
        <end position="308"/>
    </location>
</feature>
<dbReference type="Gene3D" id="6.10.340.10">
    <property type="match status" value="1"/>
</dbReference>
<keyword evidence="7" id="KW-1133">Transmembrane helix</keyword>
<dbReference type="Pfam" id="PF02518">
    <property type="entry name" value="HATPase_c"/>
    <property type="match status" value="1"/>
</dbReference>
<dbReference type="SMART" id="SM00304">
    <property type="entry name" value="HAMP"/>
    <property type="match status" value="1"/>
</dbReference>
<evidence type="ECO:0000256" key="2">
    <source>
        <dbReference type="ARBA" id="ARBA00022475"/>
    </source>
</evidence>
<dbReference type="InterPro" id="IPR003660">
    <property type="entry name" value="HAMP_dom"/>
</dbReference>
<dbReference type="InterPro" id="IPR050640">
    <property type="entry name" value="Bact_2-comp_sensor_kinase"/>
</dbReference>
<dbReference type="RefSeq" id="WP_018978326.1">
    <property type="nucleotide sequence ID" value="NZ_BMLN01000015.1"/>
</dbReference>
<dbReference type="Pfam" id="PF06580">
    <property type="entry name" value="His_kinase"/>
    <property type="match status" value="1"/>
</dbReference>
<keyword evidence="3" id="KW-0597">Phosphoprotein</keyword>
<keyword evidence="7" id="KW-0812">Transmembrane</keyword>
<dbReference type="InterPro" id="IPR003594">
    <property type="entry name" value="HATPase_dom"/>
</dbReference>
<evidence type="ECO:0000313" key="9">
    <source>
        <dbReference type="EMBL" id="GGO08060.1"/>
    </source>
</evidence>
<evidence type="ECO:0000313" key="10">
    <source>
        <dbReference type="Proteomes" id="UP000606653"/>
    </source>
</evidence>
<dbReference type="PANTHER" id="PTHR34220:SF7">
    <property type="entry name" value="SENSOR HISTIDINE KINASE YPDA"/>
    <property type="match status" value="1"/>
</dbReference>
<dbReference type="InterPro" id="IPR010559">
    <property type="entry name" value="Sig_transdc_His_kin_internal"/>
</dbReference>
<dbReference type="EMBL" id="BMLN01000015">
    <property type="protein sequence ID" value="GGO08060.1"/>
    <property type="molecule type" value="Genomic_DNA"/>
</dbReference>
<dbReference type="Proteomes" id="UP000606653">
    <property type="component" value="Unassembled WGS sequence"/>
</dbReference>
<organism evidence="9 10">
    <name type="scientific">Saccharibacillus kuerlensis</name>
    <dbReference type="NCBI Taxonomy" id="459527"/>
    <lineage>
        <taxon>Bacteria</taxon>
        <taxon>Bacillati</taxon>
        <taxon>Bacillota</taxon>
        <taxon>Bacilli</taxon>
        <taxon>Bacillales</taxon>
        <taxon>Paenibacillaceae</taxon>
        <taxon>Saccharibacillus</taxon>
    </lineage>
</organism>